<dbReference type="SUPFAM" id="SSF63724">
    <property type="entry name" value="Cytolysin/lectin"/>
    <property type="match status" value="1"/>
</dbReference>
<dbReference type="OrthoDB" id="6132998at2759"/>
<proteinExistence type="predicted"/>
<keyword evidence="5" id="KW-0166">Nematocyst</keyword>
<feature type="chain" id="PRO_5032625670" evidence="6">
    <location>
        <begin position="20"/>
        <end position="147"/>
    </location>
</feature>
<dbReference type="InterPro" id="IPR050677">
    <property type="entry name" value="Actinoporin_PFT"/>
</dbReference>
<name>A0A8B6HQ66_MYTGA</name>
<evidence type="ECO:0000256" key="3">
    <source>
        <dbReference type="ARBA" id="ARBA00022537"/>
    </source>
</evidence>
<evidence type="ECO:0000256" key="2">
    <source>
        <dbReference type="ARBA" id="ARBA00004532"/>
    </source>
</evidence>
<evidence type="ECO:0000313" key="7">
    <source>
        <dbReference type="EMBL" id="VDI82313.1"/>
    </source>
</evidence>
<evidence type="ECO:0000256" key="1">
    <source>
        <dbReference type="ARBA" id="ARBA00004175"/>
    </source>
</evidence>
<keyword evidence="6" id="KW-0732">Signal</keyword>
<evidence type="ECO:0000256" key="5">
    <source>
        <dbReference type="ARBA" id="ARBA00023331"/>
    </source>
</evidence>
<feature type="signal peptide" evidence="6">
    <location>
        <begin position="1"/>
        <end position="19"/>
    </location>
</feature>
<comment type="caution">
    <text evidence="7">The sequence shown here is derived from an EMBL/GenBank/DDBJ whole genome shotgun (WGS) entry which is preliminary data.</text>
</comment>
<keyword evidence="8" id="KW-1185">Reference proteome</keyword>
<comment type="subcellular location">
    <subcellularLocation>
        <location evidence="2">Nematocyst</location>
    </subcellularLocation>
    <subcellularLocation>
        <location evidence="1">Target cell membrane</location>
    </subcellularLocation>
</comment>
<dbReference type="AlphaFoldDB" id="A0A8B6HQ66"/>
<sequence>MRVELLLCCLTDWAAVIAAAGTAASAVTFGASVLNGLLGGSGYSVACTVEVENWTKYPLIYPESYINGGIIQAPPVVVRPGQREQFVAHKTGNTATGTYGTASWLISSTGKRAVVMWSCPYSFDLHSNELGVGLTDKGVTQHKDWFQ</sequence>
<dbReference type="GO" id="GO:0044218">
    <property type="term" value="C:other organism cell membrane"/>
    <property type="evidence" value="ECO:0007669"/>
    <property type="project" value="UniProtKB-KW"/>
</dbReference>
<dbReference type="InterPro" id="IPR015926">
    <property type="entry name" value="Cytolysin/lectin"/>
</dbReference>
<organism evidence="7 8">
    <name type="scientific">Mytilus galloprovincialis</name>
    <name type="common">Mediterranean mussel</name>
    <dbReference type="NCBI Taxonomy" id="29158"/>
    <lineage>
        <taxon>Eukaryota</taxon>
        <taxon>Metazoa</taxon>
        <taxon>Spiralia</taxon>
        <taxon>Lophotrochozoa</taxon>
        <taxon>Mollusca</taxon>
        <taxon>Bivalvia</taxon>
        <taxon>Autobranchia</taxon>
        <taxon>Pteriomorphia</taxon>
        <taxon>Mytilida</taxon>
        <taxon>Mytiloidea</taxon>
        <taxon>Mytilidae</taxon>
        <taxon>Mytilinae</taxon>
        <taxon>Mytilus</taxon>
    </lineage>
</organism>
<dbReference type="GO" id="GO:0042151">
    <property type="term" value="C:nematocyst"/>
    <property type="evidence" value="ECO:0007669"/>
    <property type="project" value="UniProtKB-SubCell"/>
</dbReference>
<keyword evidence="4" id="KW-1053">Target membrane</keyword>
<dbReference type="PANTHER" id="PTHR40388">
    <property type="entry name" value="BRYOPORIN"/>
    <property type="match status" value="1"/>
</dbReference>
<reference evidence="7" key="1">
    <citation type="submission" date="2018-11" db="EMBL/GenBank/DDBJ databases">
        <authorList>
            <person name="Alioto T."/>
            <person name="Alioto T."/>
        </authorList>
    </citation>
    <scope>NUCLEOTIDE SEQUENCE</scope>
</reference>
<evidence type="ECO:0000256" key="4">
    <source>
        <dbReference type="ARBA" id="ARBA00023298"/>
    </source>
</evidence>
<dbReference type="Gene3D" id="2.60.270.20">
    <property type="entry name" value="Cytolysin/lectin"/>
    <property type="match status" value="1"/>
</dbReference>
<gene>
    <name evidence="7" type="ORF">MGAL_10B072181</name>
</gene>
<dbReference type="Proteomes" id="UP000596742">
    <property type="component" value="Unassembled WGS sequence"/>
</dbReference>
<evidence type="ECO:0000313" key="8">
    <source>
        <dbReference type="Proteomes" id="UP000596742"/>
    </source>
</evidence>
<keyword evidence="3" id="KW-1052">Target cell membrane</keyword>
<accession>A0A8B6HQ66</accession>
<dbReference type="EMBL" id="UYJE01010337">
    <property type="protein sequence ID" value="VDI82313.1"/>
    <property type="molecule type" value="Genomic_DNA"/>
</dbReference>
<protein>
    <submittedName>
        <fullName evidence="7">Uncharacterized protein</fullName>
    </submittedName>
</protein>
<keyword evidence="4" id="KW-0472">Membrane</keyword>
<evidence type="ECO:0000256" key="6">
    <source>
        <dbReference type="SAM" id="SignalP"/>
    </source>
</evidence>
<dbReference type="PANTHER" id="PTHR40388:SF1">
    <property type="entry name" value="BRYOPORIN"/>
    <property type="match status" value="1"/>
</dbReference>